<feature type="region of interest" description="Disordered" evidence="14">
    <location>
        <begin position="282"/>
        <end position="312"/>
    </location>
</feature>
<dbReference type="HAMAP" id="MF_00421">
    <property type="entry name" value="PurQ"/>
    <property type="match status" value="1"/>
</dbReference>
<evidence type="ECO:0000256" key="3">
    <source>
        <dbReference type="ARBA" id="ARBA00010280"/>
    </source>
</evidence>
<evidence type="ECO:0000256" key="6">
    <source>
        <dbReference type="ARBA" id="ARBA00022741"/>
    </source>
</evidence>
<dbReference type="SUPFAM" id="SSF52317">
    <property type="entry name" value="Class I glutamine amidotransferase-like"/>
    <property type="match status" value="1"/>
</dbReference>
<evidence type="ECO:0000259" key="15">
    <source>
        <dbReference type="Pfam" id="PF00586"/>
    </source>
</evidence>
<dbReference type="Gene3D" id="3.30.1330.10">
    <property type="entry name" value="PurM-like, N-terminal domain"/>
    <property type="match status" value="1"/>
</dbReference>
<dbReference type="GO" id="GO:0004359">
    <property type="term" value="F:glutaminase activity"/>
    <property type="evidence" value="ECO:0007669"/>
    <property type="project" value="UniProtKB-EC"/>
</dbReference>
<keyword evidence="10 12" id="KW-0315">Glutamine amidotransferase</keyword>
<dbReference type="SUPFAM" id="SSF56042">
    <property type="entry name" value="PurM C-terminal domain-like"/>
    <property type="match status" value="1"/>
</dbReference>
<dbReference type="UniPathway" id="UPA00074">
    <property type="reaction ID" value="UER00128"/>
</dbReference>
<evidence type="ECO:0000256" key="10">
    <source>
        <dbReference type="ARBA" id="ARBA00022962"/>
    </source>
</evidence>
<evidence type="ECO:0000256" key="13">
    <source>
        <dbReference type="HAMAP-Rule" id="MF_00741"/>
    </source>
</evidence>
<dbReference type="EMBL" id="AP019377">
    <property type="protein sequence ID" value="BBH94197.1"/>
    <property type="molecule type" value="Genomic_DNA"/>
</dbReference>
<dbReference type="GO" id="GO:0004641">
    <property type="term" value="F:phosphoribosylformylglycinamidine cyclo-ligase activity"/>
    <property type="evidence" value="ECO:0007669"/>
    <property type="project" value="UniProtKB-UniRule"/>
</dbReference>
<dbReference type="Gene3D" id="3.40.50.880">
    <property type="match status" value="1"/>
</dbReference>
<evidence type="ECO:0000256" key="7">
    <source>
        <dbReference type="ARBA" id="ARBA00022755"/>
    </source>
</evidence>
<dbReference type="PROSITE" id="PS51273">
    <property type="entry name" value="GATASE_TYPE_1"/>
    <property type="match status" value="1"/>
</dbReference>
<dbReference type="InterPro" id="IPR010075">
    <property type="entry name" value="PRibForGlyAmidine_synth_PurQ"/>
</dbReference>
<evidence type="ECO:0000256" key="2">
    <source>
        <dbReference type="ARBA" id="ARBA00004686"/>
    </source>
</evidence>
<feature type="active site" description="Nucleophile" evidence="12">
    <location>
        <position position="97"/>
    </location>
</feature>
<dbReference type="Pfam" id="PF00586">
    <property type="entry name" value="AIRS"/>
    <property type="match status" value="1"/>
</dbReference>
<dbReference type="GO" id="GO:0005829">
    <property type="term" value="C:cytosol"/>
    <property type="evidence" value="ECO:0007669"/>
    <property type="project" value="TreeGrafter"/>
</dbReference>
<comment type="similarity">
    <text evidence="3 13">Belongs to the AIR synthase family.</text>
</comment>
<feature type="domain" description="PurM-like N-terminal" evidence="15">
    <location>
        <begin position="380"/>
        <end position="485"/>
    </location>
</feature>
<organism evidence="17">
    <name type="scientific">Thermogemmatispora argillosa</name>
    <dbReference type="NCBI Taxonomy" id="2045280"/>
    <lineage>
        <taxon>Bacteria</taxon>
        <taxon>Bacillati</taxon>
        <taxon>Chloroflexota</taxon>
        <taxon>Ktedonobacteria</taxon>
        <taxon>Thermogemmatisporales</taxon>
        <taxon>Thermogemmatisporaceae</taxon>
        <taxon>Thermogemmatispora</taxon>
    </lineage>
</organism>
<reference evidence="17" key="1">
    <citation type="submission" date="2018-12" db="EMBL/GenBank/DDBJ databases">
        <title>Novel natural products biosynthetic potential of the class Ktedonobacteria.</title>
        <authorList>
            <person name="Zheng Y."/>
            <person name="Saitou A."/>
            <person name="Wang C.M."/>
            <person name="Toyoda A."/>
            <person name="Minakuchi Y."/>
            <person name="Sekiguchi Y."/>
            <person name="Ueda K."/>
            <person name="Takano H."/>
            <person name="Sakai Y."/>
            <person name="Yokota A."/>
            <person name="Yabe S."/>
        </authorList>
    </citation>
    <scope>NUCLEOTIDE SEQUENCE</scope>
    <source>
        <strain evidence="17">A3-2</strain>
    </source>
</reference>
<dbReference type="NCBIfam" id="TIGR00878">
    <property type="entry name" value="purM"/>
    <property type="match status" value="1"/>
</dbReference>
<evidence type="ECO:0000256" key="14">
    <source>
        <dbReference type="SAM" id="MobiDB-lite"/>
    </source>
</evidence>
<dbReference type="InterPro" id="IPR010918">
    <property type="entry name" value="PurM-like_C_dom"/>
</dbReference>
<dbReference type="InterPro" id="IPR036676">
    <property type="entry name" value="PurM-like_C_sf"/>
</dbReference>
<dbReference type="Pfam" id="PF02769">
    <property type="entry name" value="AIRS_C"/>
    <property type="match status" value="1"/>
</dbReference>
<evidence type="ECO:0000259" key="16">
    <source>
        <dbReference type="Pfam" id="PF02769"/>
    </source>
</evidence>
<comment type="subcellular location">
    <subcellularLocation>
        <location evidence="1 13">Cytoplasm</location>
    </subcellularLocation>
</comment>
<keyword evidence="8 12" id="KW-0378">Hydrolase</keyword>
<dbReference type="PANTHER" id="PTHR10520:SF12">
    <property type="entry name" value="TRIFUNCTIONAL PURINE BIOSYNTHETIC PROTEIN ADENOSINE-3"/>
    <property type="match status" value="1"/>
</dbReference>
<evidence type="ECO:0000256" key="12">
    <source>
        <dbReference type="HAMAP-Rule" id="MF_00421"/>
    </source>
</evidence>
<dbReference type="Pfam" id="PF13507">
    <property type="entry name" value="GATase_5"/>
    <property type="match status" value="1"/>
</dbReference>
<dbReference type="FunFam" id="3.90.650.10:FF:000011">
    <property type="entry name" value="Phosphoribosylformylglycinamidine cyclo-ligase"/>
    <property type="match status" value="1"/>
</dbReference>
<evidence type="ECO:0000313" key="17">
    <source>
        <dbReference type="EMBL" id="BBH94197.1"/>
    </source>
</evidence>
<comment type="pathway">
    <text evidence="12">Purine metabolism; IMP biosynthesis via de novo pathway; 5-amino-1-(5-phospho-D-ribosyl)imidazole from N(2)-formyl-N(1)-(5-phospho-D-ribosyl)glycinamide: step 1/2.</text>
</comment>
<name>A0A455T0X4_9CHLR</name>
<feature type="active site" evidence="12">
    <location>
        <position position="221"/>
    </location>
</feature>
<dbReference type="SUPFAM" id="SSF55326">
    <property type="entry name" value="PurM N-terminal domain-like"/>
    <property type="match status" value="1"/>
</dbReference>
<comment type="catalytic activity">
    <reaction evidence="11 13">
        <text>2-formamido-N(1)-(5-O-phospho-beta-D-ribosyl)acetamidine + ATP = 5-amino-1-(5-phospho-beta-D-ribosyl)imidazole + ADP + phosphate + H(+)</text>
        <dbReference type="Rhea" id="RHEA:23032"/>
        <dbReference type="ChEBI" id="CHEBI:15378"/>
        <dbReference type="ChEBI" id="CHEBI:30616"/>
        <dbReference type="ChEBI" id="CHEBI:43474"/>
        <dbReference type="ChEBI" id="CHEBI:137981"/>
        <dbReference type="ChEBI" id="CHEBI:147287"/>
        <dbReference type="ChEBI" id="CHEBI:456216"/>
        <dbReference type="EC" id="6.3.3.1"/>
    </reaction>
</comment>
<feature type="compositionally biased region" description="Polar residues" evidence="14">
    <location>
        <begin position="290"/>
        <end position="306"/>
    </location>
</feature>
<keyword evidence="6 13" id="KW-0547">Nucleotide-binding</keyword>
<evidence type="ECO:0000256" key="11">
    <source>
        <dbReference type="ARBA" id="ARBA00049057"/>
    </source>
</evidence>
<dbReference type="InterPro" id="IPR016188">
    <property type="entry name" value="PurM-like_N"/>
</dbReference>
<accession>A0A455T0X4</accession>
<protein>
    <recommendedName>
        <fullName evidence="12 13">Multifunctional fusion protein</fullName>
    </recommendedName>
    <domain>
        <recommendedName>
            <fullName evidence="12">Phosphoribosylformylglycinamidine synthase subunit PurQ</fullName>
            <shortName evidence="12">FGAM synthase</shortName>
            <ecNumber evidence="12">6.3.5.3</ecNumber>
        </recommendedName>
        <alternativeName>
            <fullName evidence="12">Formylglycinamide ribonucleotide amidotransferase subunit I</fullName>
        </alternativeName>
        <alternativeName>
            <fullName evidence="12">Glutaminase PurQ</fullName>
        </alternativeName>
        <alternativeName>
            <fullName evidence="12">Phosphoribosylformylglycinamidine synthase subunit I</fullName>
            <shortName evidence="12">FGAR amidotransferase I</shortName>
            <shortName evidence="12">FGAR-AT I</shortName>
            <ecNumber evidence="12">3.5.1.2</ecNumber>
        </alternativeName>
    </domain>
    <domain>
        <recommendedName>
            <fullName evidence="13">Phosphoribosylformylglycinamidine cyclo-ligase</fullName>
            <ecNumber evidence="13">6.3.3.1</ecNumber>
        </recommendedName>
        <alternativeName>
            <fullName evidence="13">AIR synthase</fullName>
        </alternativeName>
        <alternativeName>
            <fullName evidence="13">AIRS</fullName>
        </alternativeName>
        <alternativeName>
            <fullName evidence="13">Phosphoribosyl-aminoimidazole synthetase</fullName>
        </alternativeName>
    </domain>
</protein>
<evidence type="ECO:0000256" key="8">
    <source>
        <dbReference type="ARBA" id="ARBA00022801"/>
    </source>
</evidence>
<feature type="active site" evidence="12">
    <location>
        <position position="219"/>
    </location>
</feature>
<evidence type="ECO:0000256" key="5">
    <source>
        <dbReference type="ARBA" id="ARBA00022598"/>
    </source>
</evidence>
<dbReference type="AlphaFoldDB" id="A0A455T0X4"/>
<dbReference type="GO" id="GO:0046084">
    <property type="term" value="P:adenine biosynthetic process"/>
    <property type="evidence" value="ECO:0007669"/>
    <property type="project" value="TreeGrafter"/>
</dbReference>
<dbReference type="NCBIfam" id="TIGR01737">
    <property type="entry name" value="FGAM_synth_I"/>
    <property type="match status" value="1"/>
</dbReference>
<dbReference type="GO" id="GO:0005524">
    <property type="term" value="F:ATP binding"/>
    <property type="evidence" value="ECO:0007669"/>
    <property type="project" value="UniProtKB-KW"/>
</dbReference>
<evidence type="ECO:0000256" key="4">
    <source>
        <dbReference type="ARBA" id="ARBA00022490"/>
    </source>
</evidence>
<dbReference type="EC" id="6.3.5.3" evidence="12"/>
<keyword evidence="5 13" id="KW-0436">Ligase</keyword>
<dbReference type="CDD" id="cd02196">
    <property type="entry name" value="PurM"/>
    <property type="match status" value="1"/>
</dbReference>
<dbReference type="EC" id="3.5.1.2" evidence="12"/>
<dbReference type="PANTHER" id="PTHR10520">
    <property type="entry name" value="TRIFUNCTIONAL PURINE BIOSYNTHETIC PROTEIN ADENOSINE-3-RELATED"/>
    <property type="match status" value="1"/>
</dbReference>
<dbReference type="HAMAP" id="MF_00741">
    <property type="entry name" value="AIRS"/>
    <property type="match status" value="1"/>
</dbReference>
<dbReference type="EC" id="6.3.3.1" evidence="13"/>
<sequence length="660" mass="70660">MSVVPRALVLRAPGINCERETAYACRLAGFDTELVHINTLLREPERLLSYHFLVLPGGFSYGDDLGAGTLLAKNLTVHLGQQLQRFVEEGRPLLGICNGFQVLVRAGLLPHTDWSNFRQTASLTANSSGRFECRWISLVTESSRCIFTRGLYRPLELPVAHGEGRFVLADGEQLEELRRHEQIALLYDGDGYPANPNGSLANVAGLCNPAGNVLGLMPHPERYVRALQHPQQRSPADGLLLFQNAYAYVCQLLGQEAPPAAPTASARERVGAGGERRTWAAHLASEGESSEQSGPTRRSGPPSASMSGAWGRPAATSVNIGEPVSLSYAASGVHIEAGEHAVELMKAAVRATHGPAVLAGVGAFAAAFRAEALKEMREPVLVATTDGVGTKTLLAVQMDRFTTIGYDLVNHCVNDLLTQGARPLFFMDYLATGQLDPEQAATIVASVARACQEVNCALLGGETAEMPDMYVPGTFDLAGTLVGAVEAAERIDPATICAGDVLLGLPSSGLHTNGYSLARRVFAAYPLETVFPELGEPLGEALLRPHRCYLEEIMRLRAELGAALKGLAHITGGGFQGNVVRILPPGTQAVIETGAWTVPPLFRLIARLGQIEAAEMYRTFNMGIGMVLVVAEDHVDQARRLLPELIPIGVIRQGEGVILV</sequence>
<gene>
    <name evidence="13" type="primary">purM</name>
    <name evidence="12" type="synonym">purQ</name>
    <name evidence="17" type="ORF">KTA_23960</name>
</gene>
<dbReference type="CDD" id="cd01740">
    <property type="entry name" value="GATase1_FGAR_AT"/>
    <property type="match status" value="1"/>
</dbReference>
<dbReference type="Gene3D" id="3.90.650.10">
    <property type="entry name" value="PurM-like C-terminal domain"/>
    <property type="match status" value="1"/>
</dbReference>
<comment type="pathway">
    <text evidence="2 13">Purine metabolism; IMP biosynthesis via de novo pathway; 5-amino-1-(5-phospho-D-ribosyl)imidazole from N(2)-formyl-N(1)-(5-phospho-D-ribosyl)glycinamide: step 2/2.</text>
</comment>
<dbReference type="InterPro" id="IPR029062">
    <property type="entry name" value="Class_I_gatase-like"/>
</dbReference>
<keyword evidence="9 13" id="KW-0067">ATP-binding</keyword>
<feature type="domain" description="PurM-like C-terminal" evidence="16">
    <location>
        <begin position="498"/>
        <end position="651"/>
    </location>
</feature>
<dbReference type="GO" id="GO:0004642">
    <property type="term" value="F:phosphoribosylformylglycinamidine synthase activity"/>
    <property type="evidence" value="ECO:0007669"/>
    <property type="project" value="UniProtKB-UniRule"/>
</dbReference>
<comment type="catalytic activity">
    <reaction evidence="12">
        <text>N(2)-formyl-N(1)-(5-phospho-beta-D-ribosyl)glycinamide + L-glutamine + ATP + H2O = 2-formamido-N(1)-(5-O-phospho-beta-D-ribosyl)acetamidine + L-glutamate + ADP + phosphate + H(+)</text>
        <dbReference type="Rhea" id="RHEA:17129"/>
        <dbReference type="ChEBI" id="CHEBI:15377"/>
        <dbReference type="ChEBI" id="CHEBI:15378"/>
        <dbReference type="ChEBI" id="CHEBI:29985"/>
        <dbReference type="ChEBI" id="CHEBI:30616"/>
        <dbReference type="ChEBI" id="CHEBI:43474"/>
        <dbReference type="ChEBI" id="CHEBI:58359"/>
        <dbReference type="ChEBI" id="CHEBI:147286"/>
        <dbReference type="ChEBI" id="CHEBI:147287"/>
        <dbReference type="ChEBI" id="CHEBI:456216"/>
        <dbReference type="EC" id="6.3.5.3"/>
    </reaction>
</comment>
<comment type="function">
    <text evidence="12">Part of the phosphoribosylformylglycinamidine synthase complex involved in the purines biosynthetic pathway. Catalyzes the ATP-dependent conversion of formylglycinamide ribonucleotide (FGAR) and glutamine to yield formylglycinamidine ribonucleotide (FGAM) and glutamate. The FGAM synthase complex is composed of three subunits. PurQ produces an ammonia molecule by converting glutamine to glutamate. PurL transfers the ammonia molecule to FGAR to form FGAM in an ATP-dependent manner. PurS interacts with PurQ and PurL and is thought to assist in the transfer of the ammonia molecule from PurQ to PurL.</text>
</comment>
<dbReference type="GO" id="GO:0004637">
    <property type="term" value="F:phosphoribosylamine-glycine ligase activity"/>
    <property type="evidence" value="ECO:0007669"/>
    <property type="project" value="TreeGrafter"/>
</dbReference>
<comment type="subunit">
    <text evidence="12">Part of the FGAM synthase complex composed of 1 PurL, 1 PurQ and 2 PurS subunits.</text>
</comment>
<comment type="catalytic activity">
    <reaction evidence="12">
        <text>L-glutamine + H2O = L-glutamate + NH4(+)</text>
        <dbReference type="Rhea" id="RHEA:15889"/>
        <dbReference type="ChEBI" id="CHEBI:15377"/>
        <dbReference type="ChEBI" id="CHEBI:28938"/>
        <dbReference type="ChEBI" id="CHEBI:29985"/>
        <dbReference type="ChEBI" id="CHEBI:58359"/>
        <dbReference type="EC" id="3.5.1.2"/>
    </reaction>
</comment>
<dbReference type="InterPro" id="IPR004733">
    <property type="entry name" value="PurM_cligase"/>
</dbReference>
<dbReference type="SMART" id="SM01211">
    <property type="entry name" value="GATase_5"/>
    <property type="match status" value="1"/>
</dbReference>
<keyword evidence="4 13" id="KW-0963">Cytoplasm</keyword>
<proteinExistence type="inferred from homology"/>
<keyword evidence="7 13" id="KW-0658">Purine biosynthesis</keyword>
<dbReference type="FunFam" id="3.30.1330.10:FF:000001">
    <property type="entry name" value="Phosphoribosylformylglycinamidine cyclo-ligase"/>
    <property type="match status" value="1"/>
</dbReference>
<evidence type="ECO:0000256" key="9">
    <source>
        <dbReference type="ARBA" id="ARBA00022840"/>
    </source>
</evidence>
<evidence type="ECO:0000256" key="1">
    <source>
        <dbReference type="ARBA" id="ARBA00004496"/>
    </source>
</evidence>
<dbReference type="InterPro" id="IPR036921">
    <property type="entry name" value="PurM-like_N_sf"/>
</dbReference>
<dbReference type="GO" id="GO:0006189">
    <property type="term" value="P:'de novo' IMP biosynthetic process"/>
    <property type="evidence" value="ECO:0007669"/>
    <property type="project" value="UniProtKB-UniRule"/>
</dbReference>